<sequence length="134" mass="15487">MIEVLNLTTFVLGSMTIIMVAIILIMIDRRQLRERARKLTEKTVSRALNCASEHEAWWLIREVLDLLRLHELELKEVCPSCQDRDEFWRIVRSPCPPTVTIKMVDKRPASPPKKPGDTTMSIVAEATDDRFNLN</sequence>
<evidence type="ECO:0000313" key="4">
    <source>
        <dbReference type="Proteomes" id="UP000176988"/>
    </source>
</evidence>
<dbReference type="AlphaFoldDB" id="A0A1F7WFQ7"/>
<accession>A0A1F7WFQ7</accession>
<keyword evidence="2" id="KW-0472">Membrane</keyword>
<proteinExistence type="predicted"/>
<evidence type="ECO:0008006" key="5">
    <source>
        <dbReference type="Google" id="ProtNLM"/>
    </source>
</evidence>
<dbReference type="EMBL" id="MGFG01000021">
    <property type="protein sequence ID" value="OGM00875.1"/>
    <property type="molecule type" value="Genomic_DNA"/>
</dbReference>
<reference evidence="3 4" key="1">
    <citation type="journal article" date="2016" name="Nat. Commun.">
        <title>Thousands of microbial genomes shed light on interconnected biogeochemical processes in an aquifer system.</title>
        <authorList>
            <person name="Anantharaman K."/>
            <person name="Brown C.T."/>
            <person name="Hug L.A."/>
            <person name="Sharon I."/>
            <person name="Castelle C.J."/>
            <person name="Probst A.J."/>
            <person name="Thomas B.C."/>
            <person name="Singh A."/>
            <person name="Wilkins M.J."/>
            <person name="Karaoz U."/>
            <person name="Brodie E.L."/>
            <person name="Williams K.H."/>
            <person name="Hubbard S.S."/>
            <person name="Banfield J.F."/>
        </authorList>
    </citation>
    <scope>NUCLEOTIDE SEQUENCE [LARGE SCALE GENOMIC DNA]</scope>
</reference>
<feature type="transmembrane region" description="Helical" evidence="2">
    <location>
        <begin position="6"/>
        <end position="27"/>
    </location>
</feature>
<feature type="region of interest" description="Disordered" evidence="1">
    <location>
        <begin position="105"/>
        <end position="134"/>
    </location>
</feature>
<keyword evidence="2" id="KW-1133">Transmembrane helix</keyword>
<dbReference type="Proteomes" id="UP000176988">
    <property type="component" value="Unassembled WGS sequence"/>
</dbReference>
<evidence type="ECO:0000256" key="2">
    <source>
        <dbReference type="SAM" id="Phobius"/>
    </source>
</evidence>
<evidence type="ECO:0000256" key="1">
    <source>
        <dbReference type="SAM" id="MobiDB-lite"/>
    </source>
</evidence>
<evidence type="ECO:0000313" key="3">
    <source>
        <dbReference type="EMBL" id="OGM00875.1"/>
    </source>
</evidence>
<name>A0A1F7WFQ7_9BACT</name>
<keyword evidence="2" id="KW-0812">Transmembrane</keyword>
<protein>
    <recommendedName>
        <fullName evidence="5">Transmembrane protein</fullName>
    </recommendedName>
</protein>
<organism evidence="3 4">
    <name type="scientific">Candidatus Uhrbacteria bacterium RIFOXYC2_FULL_47_19</name>
    <dbReference type="NCBI Taxonomy" id="1802424"/>
    <lineage>
        <taxon>Bacteria</taxon>
        <taxon>Candidatus Uhriibacteriota</taxon>
    </lineage>
</organism>
<gene>
    <name evidence="3" type="ORF">A2480_00030</name>
</gene>
<comment type="caution">
    <text evidence="3">The sequence shown here is derived from an EMBL/GenBank/DDBJ whole genome shotgun (WGS) entry which is preliminary data.</text>
</comment>